<dbReference type="EMBL" id="FTOV01000004">
    <property type="protein sequence ID" value="SIS98052.1"/>
    <property type="molecule type" value="Genomic_DNA"/>
</dbReference>
<evidence type="ECO:0000313" key="4">
    <source>
        <dbReference type="EMBL" id="SIS98052.1"/>
    </source>
</evidence>
<evidence type="ECO:0000259" key="3">
    <source>
        <dbReference type="PROSITE" id="PS50853"/>
    </source>
</evidence>
<dbReference type="InterPro" id="IPR013783">
    <property type="entry name" value="Ig-like_fold"/>
</dbReference>
<evidence type="ECO:0000256" key="1">
    <source>
        <dbReference type="ARBA" id="ARBA00022729"/>
    </source>
</evidence>
<dbReference type="InterPro" id="IPR036116">
    <property type="entry name" value="FN3_sf"/>
</dbReference>
<dbReference type="GO" id="GO:0005975">
    <property type="term" value="P:carbohydrate metabolic process"/>
    <property type="evidence" value="ECO:0007669"/>
    <property type="project" value="UniProtKB-ARBA"/>
</dbReference>
<dbReference type="SUPFAM" id="SSF49265">
    <property type="entry name" value="Fibronectin type III"/>
    <property type="match status" value="2"/>
</dbReference>
<feature type="domain" description="Fibronectin type-III" evidence="3">
    <location>
        <begin position="327"/>
        <end position="418"/>
    </location>
</feature>
<organism evidence="4 5">
    <name type="scientific">Chryseobacterium gambrini</name>
    <dbReference type="NCBI Taxonomy" id="373672"/>
    <lineage>
        <taxon>Bacteria</taxon>
        <taxon>Pseudomonadati</taxon>
        <taxon>Bacteroidota</taxon>
        <taxon>Flavobacteriia</taxon>
        <taxon>Flavobacteriales</taxon>
        <taxon>Weeksellaceae</taxon>
        <taxon>Chryseobacterium group</taxon>
        <taxon>Chryseobacterium</taxon>
    </lineage>
</organism>
<dbReference type="SMART" id="SM00060">
    <property type="entry name" value="FN3"/>
    <property type="match status" value="3"/>
</dbReference>
<sequence>MKKLNFLFLLLMCLFVYQSYEGQNFTVTTCSTGIGSNTYGPMNSTTTTNNKNRTAFILPASQLAAINGGTITGTYFRRIATSGSLPAGTNFKIYLKLTTATDFGSASPDWATEISTATLVYDSDPAATVGSAAGFKQFAHTTNFSYTSGSNLAVYLEYTQTTAPSSSITWDYEYGTTCISTTNNNTTKYLNTSSAFTATLTSSNYRRPVIGFDVTFPPAVAAPACTTISAPAANATGVSVTPTFTWAGVLGQNGATSYVINLGTSPGGTDVMNGVDVGNVTTYTVPSGTPLNFNQQYYLTVIPKNSIGSATGCTERSFTTANISCPSVSAPAAAATGVSTTPTITWAATTGATGYKISMGTTSGGTDVLNNVDVGNVTTYTLSTALNTSTTYYYTVNAYNGGTISSSCTIRNFTTVCGAYTPSYTNNFSTFPGACWSRLNGGSPATGPGTGTTNYWIEDGFLNSGSTGAARINLYSTARNGWLISPAFNLSAGGYRVKFDYGLTAYGVTTSSAMGSDDVIQFVVSTDGGTTWTVLQTWNASNAPGNTLNTYTLNLTAYNGNNVIFAMYGSDGIVDDAPDYDFFVDNFIVESIPTCDVPTGLSTSAITSSGATLAWTSPATAPANGYEIYYSTSNTAPTGATVPTITGVMTTSQNLGSLSAATTYYVWVRSKCSASDLSQWSSSAVFTTLCSSFSAPFTENFNSGAAPNCWSTSSTNNTSYALWQFGSSTQDYGTTYSAAGQNNTAGQFAYVDASSPYTGVHDVTLMTPMVNLTGLTNPALEFRWFKNHGTGVNPTSQPAYDNNKLTVDIKDVNSSTWETIFADTSNAPTWRTVSLVLPAAYIGKTVQVRFVVDKDVAGNGYFYDNLLLDDISLKESTILATNELKDTKNYIKVYPNPFADVLNISNIANVKNVLVTDIAGRLVKTIANPISELHLGELKQGMYLVTLEMKDGSRQTVKAIKK</sequence>
<feature type="domain" description="Fibronectin type-III" evidence="3">
    <location>
        <begin position="597"/>
        <end position="691"/>
    </location>
</feature>
<name>A0A1N7NIA9_9FLAO</name>
<dbReference type="AlphaFoldDB" id="A0A1N7NIA9"/>
<reference evidence="4 5" key="1">
    <citation type="submission" date="2017-01" db="EMBL/GenBank/DDBJ databases">
        <authorList>
            <person name="Mah S.A."/>
            <person name="Swanson W.J."/>
            <person name="Moy G.W."/>
            <person name="Vacquier V.D."/>
        </authorList>
    </citation>
    <scope>NUCLEOTIDE SEQUENCE [LARGE SCALE GENOMIC DNA]</scope>
    <source>
        <strain evidence="4 5">DSM 18014</strain>
    </source>
</reference>
<dbReference type="Proteomes" id="UP000185781">
    <property type="component" value="Unassembled WGS sequence"/>
</dbReference>
<dbReference type="STRING" id="373672.SAMN05421785_104297"/>
<dbReference type="RefSeq" id="WP_076392498.1">
    <property type="nucleotide sequence ID" value="NZ_FTOV01000004.1"/>
</dbReference>
<dbReference type="Gene3D" id="2.60.120.260">
    <property type="entry name" value="Galactose-binding domain-like"/>
    <property type="match status" value="2"/>
</dbReference>
<dbReference type="PROSITE" id="PS50853">
    <property type="entry name" value="FN3"/>
    <property type="match status" value="2"/>
</dbReference>
<dbReference type="Pfam" id="PF18962">
    <property type="entry name" value="Por_Secre_tail"/>
    <property type="match status" value="1"/>
</dbReference>
<dbReference type="SUPFAM" id="SSF49899">
    <property type="entry name" value="Concanavalin A-like lectins/glucanases"/>
    <property type="match status" value="1"/>
</dbReference>
<dbReference type="Pfam" id="PF00041">
    <property type="entry name" value="fn3"/>
    <property type="match status" value="1"/>
</dbReference>
<dbReference type="InterPro" id="IPR026444">
    <property type="entry name" value="Secre_tail"/>
</dbReference>
<evidence type="ECO:0000256" key="2">
    <source>
        <dbReference type="SAM" id="SignalP"/>
    </source>
</evidence>
<dbReference type="GO" id="GO:0004553">
    <property type="term" value="F:hydrolase activity, hydrolyzing O-glycosyl compounds"/>
    <property type="evidence" value="ECO:0007669"/>
    <property type="project" value="UniProtKB-ARBA"/>
</dbReference>
<gene>
    <name evidence="4" type="ORF">SAMN05421785_104297</name>
</gene>
<proteinExistence type="predicted"/>
<accession>A0A1N7NIA9</accession>
<evidence type="ECO:0000313" key="5">
    <source>
        <dbReference type="Proteomes" id="UP000185781"/>
    </source>
</evidence>
<keyword evidence="1 2" id="KW-0732">Signal</keyword>
<feature type="chain" id="PRO_5012433234" evidence="2">
    <location>
        <begin position="22"/>
        <end position="962"/>
    </location>
</feature>
<feature type="signal peptide" evidence="2">
    <location>
        <begin position="1"/>
        <end position="21"/>
    </location>
</feature>
<dbReference type="NCBIfam" id="TIGR04183">
    <property type="entry name" value="Por_Secre_tail"/>
    <property type="match status" value="1"/>
</dbReference>
<dbReference type="InterPro" id="IPR003961">
    <property type="entry name" value="FN3_dom"/>
</dbReference>
<dbReference type="OrthoDB" id="869215at2"/>
<dbReference type="InterPro" id="IPR013320">
    <property type="entry name" value="ConA-like_dom_sf"/>
</dbReference>
<dbReference type="Gene3D" id="2.60.40.10">
    <property type="entry name" value="Immunoglobulins"/>
    <property type="match status" value="3"/>
</dbReference>
<dbReference type="CDD" id="cd00063">
    <property type="entry name" value="FN3"/>
    <property type="match status" value="2"/>
</dbReference>
<protein>
    <submittedName>
        <fullName evidence="4">Por secretion system C-terminal sorting domain-containing protein</fullName>
    </submittedName>
</protein>